<dbReference type="Proteomes" id="UP001152795">
    <property type="component" value="Unassembled WGS sequence"/>
</dbReference>
<keyword evidence="2" id="KW-1185">Reference proteome</keyword>
<proteinExistence type="predicted"/>
<evidence type="ECO:0000313" key="2">
    <source>
        <dbReference type="Proteomes" id="UP001152795"/>
    </source>
</evidence>
<dbReference type="OrthoDB" id="5987462at2759"/>
<accession>A0A6S7FIY1</accession>
<sequence length="173" mass="19642">MSISQSGEFPRNRNQVYNVNRKLKNEKARTTLSNNDPLLQIITKAKEDQKGRVENAFIREIPLFPEPIVFLASEQQLKDIERFCTNPAKFCIVGVDATFQIAGFYFTFTTYRNLMLTTEKGNHPVFIGPGILHKQKLYTSYKTLPLLMSKYCAGTSGVLVYGTDGEEKMAKAF</sequence>
<name>A0A6S7FIY1_PARCT</name>
<protein>
    <submittedName>
        <fullName evidence="1">Uncharacterized protein</fullName>
    </submittedName>
</protein>
<dbReference type="EMBL" id="CACRXK020000047">
    <property type="protein sequence ID" value="CAB3977442.1"/>
    <property type="molecule type" value="Genomic_DNA"/>
</dbReference>
<comment type="caution">
    <text evidence="1">The sequence shown here is derived from an EMBL/GenBank/DDBJ whole genome shotgun (WGS) entry which is preliminary data.</text>
</comment>
<evidence type="ECO:0000313" key="1">
    <source>
        <dbReference type="EMBL" id="CAB3977442.1"/>
    </source>
</evidence>
<reference evidence="1" key="1">
    <citation type="submission" date="2020-04" db="EMBL/GenBank/DDBJ databases">
        <authorList>
            <person name="Alioto T."/>
            <person name="Alioto T."/>
            <person name="Gomez Garrido J."/>
        </authorList>
    </citation>
    <scope>NUCLEOTIDE SEQUENCE</scope>
    <source>
        <strain evidence="1">A484AB</strain>
    </source>
</reference>
<dbReference type="AlphaFoldDB" id="A0A6S7FIY1"/>
<organism evidence="1 2">
    <name type="scientific">Paramuricea clavata</name>
    <name type="common">Red gorgonian</name>
    <name type="synonym">Violescent sea-whip</name>
    <dbReference type="NCBI Taxonomy" id="317549"/>
    <lineage>
        <taxon>Eukaryota</taxon>
        <taxon>Metazoa</taxon>
        <taxon>Cnidaria</taxon>
        <taxon>Anthozoa</taxon>
        <taxon>Octocorallia</taxon>
        <taxon>Malacalcyonacea</taxon>
        <taxon>Plexauridae</taxon>
        <taxon>Paramuricea</taxon>
    </lineage>
</organism>
<gene>
    <name evidence="1" type="ORF">PACLA_8A014922</name>
</gene>